<dbReference type="Proteomes" id="UP001523550">
    <property type="component" value="Unassembled WGS sequence"/>
</dbReference>
<dbReference type="InterPro" id="IPR016980">
    <property type="entry name" value="S-AdoMet-dep_MeTrfase_Alr7345"/>
</dbReference>
<evidence type="ECO:0000313" key="3">
    <source>
        <dbReference type="EMBL" id="MCP1727153.1"/>
    </source>
</evidence>
<evidence type="ECO:0000256" key="1">
    <source>
        <dbReference type="SAM" id="MobiDB-lite"/>
    </source>
</evidence>
<dbReference type="GO" id="GO:0032259">
    <property type="term" value="P:methylation"/>
    <property type="evidence" value="ECO:0007669"/>
    <property type="project" value="UniProtKB-KW"/>
</dbReference>
<comment type="caution">
    <text evidence="3">The sequence shown here is derived from an EMBL/GenBank/DDBJ whole genome shotgun (WGS) entry which is preliminary data.</text>
</comment>
<feature type="compositionally biased region" description="Basic and acidic residues" evidence="1">
    <location>
        <begin position="28"/>
        <end position="52"/>
    </location>
</feature>
<feature type="region of interest" description="Disordered" evidence="1">
    <location>
        <begin position="24"/>
        <end position="57"/>
    </location>
</feature>
<gene>
    <name evidence="3" type="ORF">J2T60_001118</name>
</gene>
<dbReference type="Gene3D" id="3.40.50.150">
    <property type="entry name" value="Vaccinia Virus protein VP39"/>
    <property type="match status" value="1"/>
</dbReference>
<keyword evidence="3" id="KW-0489">Methyltransferase</keyword>
<dbReference type="GO" id="GO:0008168">
    <property type="term" value="F:methyltransferase activity"/>
    <property type="evidence" value="ECO:0007669"/>
    <property type="project" value="UniProtKB-KW"/>
</dbReference>
<feature type="signal peptide" evidence="2">
    <location>
        <begin position="1"/>
        <end position="21"/>
    </location>
</feature>
<evidence type="ECO:0000313" key="4">
    <source>
        <dbReference type="Proteomes" id="UP001523550"/>
    </source>
</evidence>
<dbReference type="RefSeq" id="WP_253446603.1">
    <property type="nucleotide sequence ID" value="NZ_JALJYF010000001.1"/>
</dbReference>
<keyword evidence="4" id="KW-1185">Reference proteome</keyword>
<keyword evidence="2" id="KW-0732">Signal</keyword>
<sequence length="288" mass="31900">MQTRYSVIIGLLGFIGLAACAPTTPTDGEQREATRDALTEAAEGAHRSESNRARNSARNPVETLDFFGLRQDMKVVELWPGGGWYTEVLAPTLNENGRLVAASFDTESEVEYQARIGKAYLEKLAEDPDLYGPVEIVAFDPPRKASLGEPNSADMVVTFRNLHGWVNDDVAESVFRAVLEVLQPGGTFGVVQHRAEAGQDASETARSGYVPEDYVIELAERVGFRLQDRSETNANPRDSKDHEYGVWTLPPSMRACRDLDGAEKTDCEDHYRSIGESDRMTLKFVKPE</sequence>
<reference evidence="3 4" key="1">
    <citation type="submission" date="2022-03" db="EMBL/GenBank/DDBJ databases">
        <title>Genomic Encyclopedia of Type Strains, Phase III (KMG-III): the genomes of soil and plant-associated and newly described type strains.</title>
        <authorList>
            <person name="Whitman W."/>
        </authorList>
    </citation>
    <scope>NUCLEOTIDE SEQUENCE [LARGE SCALE GENOMIC DNA]</scope>
    <source>
        <strain evidence="3 4">BSker1</strain>
    </source>
</reference>
<feature type="chain" id="PRO_5047214807" evidence="2">
    <location>
        <begin position="22"/>
        <end position="288"/>
    </location>
</feature>
<dbReference type="PIRSF" id="PIRSF031679">
    <property type="entry name" value="Mtase_Alr7345_prd"/>
    <property type="match status" value="1"/>
</dbReference>
<dbReference type="InterPro" id="IPR029063">
    <property type="entry name" value="SAM-dependent_MTases_sf"/>
</dbReference>
<accession>A0ABT1G779</accession>
<organism evidence="3 4">
    <name type="scientific">Natronospira proteinivora</name>
    <dbReference type="NCBI Taxonomy" id="1807133"/>
    <lineage>
        <taxon>Bacteria</taxon>
        <taxon>Pseudomonadati</taxon>
        <taxon>Pseudomonadota</taxon>
        <taxon>Gammaproteobacteria</taxon>
        <taxon>Natronospirales</taxon>
        <taxon>Natronospiraceae</taxon>
        <taxon>Natronospira</taxon>
    </lineage>
</organism>
<dbReference type="PROSITE" id="PS51257">
    <property type="entry name" value="PROKAR_LIPOPROTEIN"/>
    <property type="match status" value="1"/>
</dbReference>
<proteinExistence type="predicted"/>
<dbReference type="SUPFAM" id="SSF53335">
    <property type="entry name" value="S-adenosyl-L-methionine-dependent methyltransferases"/>
    <property type="match status" value="1"/>
</dbReference>
<protein>
    <submittedName>
        <fullName evidence="3">Methyltransferase</fullName>
    </submittedName>
</protein>
<dbReference type="EMBL" id="JALJYF010000001">
    <property type="protein sequence ID" value="MCP1727153.1"/>
    <property type="molecule type" value="Genomic_DNA"/>
</dbReference>
<keyword evidence="3" id="KW-0808">Transferase</keyword>
<evidence type="ECO:0000256" key="2">
    <source>
        <dbReference type="SAM" id="SignalP"/>
    </source>
</evidence>
<name>A0ABT1G779_9GAMM</name>